<evidence type="ECO:0000256" key="1">
    <source>
        <dbReference type="ARBA" id="ARBA00022679"/>
    </source>
</evidence>
<evidence type="ECO:0000313" key="5">
    <source>
        <dbReference type="Proteomes" id="UP000239485"/>
    </source>
</evidence>
<dbReference type="AlphaFoldDB" id="A0A2S6ITJ9"/>
<dbReference type="Gene3D" id="3.40.630.30">
    <property type="match status" value="1"/>
</dbReference>
<dbReference type="EMBL" id="PTJD01000003">
    <property type="protein sequence ID" value="PPK97573.1"/>
    <property type="molecule type" value="Genomic_DNA"/>
</dbReference>
<feature type="domain" description="N-acetyltransferase" evidence="3">
    <location>
        <begin position="221"/>
        <end position="389"/>
    </location>
</feature>
<protein>
    <submittedName>
        <fullName evidence="4">Acetyltransferase (GNAT) family protein</fullName>
    </submittedName>
</protein>
<evidence type="ECO:0000256" key="2">
    <source>
        <dbReference type="ARBA" id="ARBA00023315"/>
    </source>
</evidence>
<dbReference type="InterPro" id="IPR016181">
    <property type="entry name" value="Acyl_CoA_acyltransferase"/>
</dbReference>
<reference evidence="4 5" key="1">
    <citation type="submission" date="2018-02" db="EMBL/GenBank/DDBJ databases">
        <title>Genomic Encyclopedia of Archaeal and Bacterial Type Strains, Phase II (KMG-II): from individual species to whole genera.</title>
        <authorList>
            <person name="Goeker M."/>
        </authorList>
    </citation>
    <scope>NUCLEOTIDE SEQUENCE [LARGE SCALE GENOMIC DNA]</scope>
    <source>
        <strain evidence="4 5">DSM 22857</strain>
    </source>
</reference>
<dbReference type="PANTHER" id="PTHR43877">
    <property type="entry name" value="AMINOALKYLPHOSPHONATE N-ACETYLTRANSFERASE-RELATED-RELATED"/>
    <property type="match status" value="1"/>
</dbReference>
<dbReference type="PROSITE" id="PS51186">
    <property type="entry name" value="GNAT"/>
    <property type="match status" value="2"/>
</dbReference>
<name>A0A2S6ITJ9_9ACTN</name>
<organism evidence="4 5">
    <name type="scientific">Kineococcus xinjiangensis</name>
    <dbReference type="NCBI Taxonomy" id="512762"/>
    <lineage>
        <taxon>Bacteria</taxon>
        <taxon>Bacillati</taxon>
        <taxon>Actinomycetota</taxon>
        <taxon>Actinomycetes</taxon>
        <taxon>Kineosporiales</taxon>
        <taxon>Kineosporiaceae</taxon>
        <taxon>Kineococcus</taxon>
    </lineage>
</organism>
<dbReference type="InterPro" id="IPR000182">
    <property type="entry name" value="GNAT_dom"/>
</dbReference>
<feature type="domain" description="N-acetyltransferase" evidence="3">
    <location>
        <begin position="50"/>
        <end position="209"/>
    </location>
</feature>
<keyword evidence="2" id="KW-0012">Acyltransferase</keyword>
<accession>A0A2S6ITJ9</accession>
<proteinExistence type="predicted"/>
<dbReference type="InterPro" id="IPR050832">
    <property type="entry name" value="Bact_Acetyltransf"/>
</dbReference>
<keyword evidence="5" id="KW-1185">Reference proteome</keyword>
<sequence>MPAGKPVARALRPCRTGAVDTTAAAGRAGRTGRAGAAVVAEVVATSTRSAGFQEWMHRWFDAWYEVDAAAWSHEREDPALESPDEVRAELAADDGLSASHLLLALGPDGGPRGAARIDLQLPDNTHVADVGVAVAPQHRRRGVGRLLLERACAVARAEGRTRLRGGVERPVDAATWPGSAACDRWGLPLGQTEARHRLELPVPPQRLVELETAALPHAAGYRVRTWAGPCADADVDALAALTARMSTDAPTGDLHVEPETWDAARLRAAEARAAAQGRRSWTALAEDAAGRAVGFTQLVQSRHEPHRLQQWDTLVLREHRGHRLGTLLKIAALRAATADAPAARHVTTWNAAENRPMIAVNEAMGYRLDELVEAREAPLEDVETALRAR</sequence>
<comment type="caution">
    <text evidence="4">The sequence shown here is derived from an EMBL/GenBank/DDBJ whole genome shotgun (WGS) entry which is preliminary data.</text>
</comment>
<dbReference type="CDD" id="cd04301">
    <property type="entry name" value="NAT_SF"/>
    <property type="match status" value="1"/>
</dbReference>
<dbReference type="SUPFAM" id="SSF55729">
    <property type="entry name" value="Acyl-CoA N-acyltransferases (Nat)"/>
    <property type="match status" value="2"/>
</dbReference>
<dbReference type="GO" id="GO:0016747">
    <property type="term" value="F:acyltransferase activity, transferring groups other than amino-acyl groups"/>
    <property type="evidence" value="ECO:0007669"/>
    <property type="project" value="InterPro"/>
</dbReference>
<dbReference type="Pfam" id="PF00583">
    <property type="entry name" value="Acetyltransf_1"/>
    <property type="match status" value="2"/>
</dbReference>
<evidence type="ECO:0000313" key="4">
    <source>
        <dbReference type="EMBL" id="PPK97573.1"/>
    </source>
</evidence>
<evidence type="ECO:0000259" key="3">
    <source>
        <dbReference type="PROSITE" id="PS51186"/>
    </source>
</evidence>
<dbReference type="Proteomes" id="UP000239485">
    <property type="component" value="Unassembled WGS sequence"/>
</dbReference>
<gene>
    <name evidence="4" type="ORF">CLV92_103107</name>
</gene>
<keyword evidence="1 4" id="KW-0808">Transferase</keyword>